<comment type="caution">
    <text evidence="3">The sequence shown here is derived from an EMBL/GenBank/DDBJ whole genome shotgun (WGS) entry which is preliminary data.</text>
</comment>
<feature type="coiled-coil region" evidence="1">
    <location>
        <begin position="1151"/>
        <end position="1243"/>
    </location>
</feature>
<feature type="region of interest" description="Disordered" evidence="2">
    <location>
        <begin position="335"/>
        <end position="361"/>
    </location>
</feature>
<dbReference type="Proteomes" id="UP000726737">
    <property type="component" value="Unassembled WGS sequence"/>
</dbReference>
<evidence type="ECO:0000313" key="4">
    <source>
        <dbReference type="Proteomes" id="UP000726737"/>
    </source>
</evidence>
<feature type="region of interest" description="Disordered" evidence="2">
    <location>
        <begin position="591"/>
        <end position="622"/>
    </location>
</feature>
<feature type="compositionally biased region" description="Polar residues" evidence="2">
    <location>
        <begin position="289"/>
        <end position="300"/>
    </location>
</feature>
<feature type="compositionally biased region" description="Basic and acidic residues" evidence="2">
    <location>
        <begin position="772"/>
        <end position="793"/>
    </location>
</feature>
<evidence type="ECO:0000256" key="1">
    <source>
        <dbReference type="SAM" id="Coils"/>
    </source>
</evidence>
<name>A0A9P6QDN3_9FUNG</name>
<accession>A0A9P6QDN3</accession>
<feature type="region of interest" description="Disordered" evidence="2">
    <location>
        <begin position="483"/>
        <end position="559"/>
    </location>
</feature>
<protein>
    <submittedName>
        <fullName evidence="3">Uncharacterized protein</fullName>
    </submittedName>
</protein>
<feature type="region of interest" description="Disordered" evidence="2">
    <location>
        <begin position="1"/>
        <end position="64"/>
    </location>
</feature>
<feature type="region of interest" description="Disordered" evidence="2">
    <location>
        <begin position="279"/>
        <end position="304"/>
    </location>
</feature>
<feature type="region of interest" description="Disordered" evidence="2">
    <location>
        <begin position="684"/>
        <end position="719"/>
    </location>
</feature>
<organism evidence="3 4">
    <name type="scientific">Mortierella polycephala</name>
    <dbReference type="NCBI Taxonomy" id="41804"/>
    <lineage>
        <taxon>Eukaryota</taxon>
        <taxon>Fungi</taxon>
        <taxon>Fungi incertae sedis</taxon>
        <taxon>Mucoromycota</taxon>
        <taxon>Mortierellomycotina</taxon>
        <taxon>Mortierellomycetes</taxon>
        <taxon>Mortierellales</taxon>
        <taxon>Mortierellaceae</taxon>
        <taxon>Mortierella</taxon>
    </lineage>
</organism>
<feature type="compositionally biased region" description="Basic and acidic residues" evidence="2">
    <location>
        <begin position="1382"/>
        <end position="1392"/>
    </location>
</feature>
<keyword evidence="4" id="KW-1185">Reference proteome</keyword>
<feature type="compositionally biased region" description="Polar residues" evidence="2">
    <location>
        <begin position="1397"/>
        <end position="1406"/>
    </location>
</feature>
<reference evidence="3" key="1">
    <citation type="journal article" date="2020" name="Fungal Divers.">
        <title>Resolving the Mortierellaceae phylogeny through synthesis of multi-gene phylogenetics and phylogenomics.</title>
        <authorList>
            <person name="Vandepol N."/>
            <person name="Liber J."/>
            <person name="Desiro A."/>
            <person name="Na H."/>
            <person name="Kennedy M."/>
            <person name="Barry K."/>
            <person name="Grigoriev I.V."/>
            <person name="Miller A.N."/>
            <person name="O'Donnell K."/>
            <person name="Stajich J.E."/>
            <person name="Bonito G."/>
        </authorList>
    </citation>
    <scope>NUCLEOTIDE SEQUENCE</scope>
    <source>
        <strain evidence="3">KOD948</strain>
    </source>
</reference>
<feature type="region of interest" description="Disordered" evidence="2">
    <location>
        <begin position="1336"/>
        <end position="1431"/>
    </location>
</feature>
<dbReference type="OrthoDB" id="2143914at2759"/>
<feature type="compositionally biased region" description="Basic and acidic residues" evidence="2">
    <location>
        <begin position="335"/>
        <end position="346"/>
    </location>
</feature>
<keyword evidence="1" id="KW-0175">Coiled coil</keyword>
<sequence>MSGPNRNGSKMGRSGAARAGAGAGAPSTRTGPVSSDPPITTAPNAENHSQNQDQDQGQDQDQDQNRSMVTNIETATHIVVEHHRSGTVQTHIFASKDGQPSMKGHTIPDTANMEDAFESVVKNNTQTVLDSIQNSKDESHDDALALTNTIIENASHASEVTAAMIENHIRTDVVPHLDKIEKLLLLQTQSVIGSSPDSLSHIDLSTIAETLDPGASVRSAVGLEAVGSPQGNRTDPDAASNGILDKLTAVEGQVDAMYKYIIEGQLPLDLTVEDLSRGIDPNRAPGASSDVNEATTTNDPNRADDEAMARFNAMRDEMLNFPNLTQYQLEAMSEHQEADAEVEPRMNDISTGSENAGQQQWLREEEKWRTILAEMMAKQGEDIGNLDTKYMATDSEFKQMQFDFKDWRKTHQQSLAVYLKYMYHVFKRTANVDDRIHEVLTNVNERSAFDEEQRQRFSADLASMRADIVAVLTSLPEALLSAMKQSEERVPETPAPQDTPTSAAGGGDAASLQPTGARPLHGPGSRRLGEPLPVPAEDSDNNPSQEDTDPPAPSSPIQPEQPMEKLVQTMETLQASIASMTEKYGELMASVAPLPPTPAPVPLSGDKPEDSAPTQESPDSDQFKTIVDHLENITKMIAPAPDTAPDTAPAPESSIAPTIPPAFPAPAPGYGPLSNMATTLNAREFPSTPGSVQAGQPSATAGSTREQQPTGAGPIPGPDFFQELQLISRNLGDFVNFVTTTTARLDEGHTFLHHAILSGFQRVLDTINPSKSEAEEAKESKELADEEEEAKKKEEERVLALERISMLPQMTESLEGMNYHYTGRLNEVIREVQEIRNANLALHSNMESCHIDVRNVLQGCIQDSSVLAGINGHAEMLVNSQRDVMAQLTEVSKTAADMNAQATEINGATKDAKSVADEIKASSEKTLIHQEAFETKVVTWHQRHDETWKTWQEKHAATATNLHSWHDKHDQDLRDLDDWRIQHDSELILWHKAHDERLQKLESRQFHCCIPSVSGAGEPGLTATESCSRLHEARALPNDSGDIATNEDDPIRQRGQVLFDQLLRAIMPKDNERCITCGNLFVSEGAASVRTPGDSDTEPPLPEVPVTEDETRSVGAAPTYQEFYELLRAHFLGEGGEHGSAPSASVSPAVFDMVKRELMEFQIKYAELQQSSQDELGKAEYLLGRTSQDLNAVRSEKARLEQEYEMQTRLMVQDFENQRTRLEEELTQEKAKVARKTQKLKDANTSFIRQLYGESLGMDPAATRDPAADNDNDIESGEALVIPRYSLMNEAAQDLRETLNEFKAQQAELQHGIRELQEKKASILEDIAKTEGGCSCLMPKADDEQRSKGMARAGGSVETDISQAEGPQNVVTEDENMYTNADNDRVGGDRSPLRPSSWRNSRGPNRQQRRKSRGVSVAPSKSRSRRGDEKLPHLETEILLVENGVAKRTLFQNSTILTETEFEKICEQSSGNDPKEADNVWSLNCDFKVQMKTRKDV</sequence>
<feature type="compositionally biased region" description="Polar residues" evidence="2">
    <location>
        <begin position="37"/>
        <end position="49"/>
    </location>
</feature>
<proteinExistence type="predicted"/>
<evidence type="ECO:0000313" key="3">
    <source>
        <dbReference type="EMBL" id="KAG0265536.1"/>
    </source>
</evidence>
<feature type="region of interest" description="Disordered" evidence="2">
    <location>
        <begin position="1088"/>
        <end position="1113"/>
    </location>
</feature>
<dbReference type="EMBL" id="JAAAJA010000030">
    <property type="protein sequence ID" value="KAG0265536.1"/>
    <property type="molecule type" value="Genomic_DNA"/>
</dbReference>
<feature type="compositionally biased region" description="Low complexity" evidence="2">
    <location>
        <begin position="12"/>
        <end position="32"/>
    </location>
</feature>
<gene>
    <name evidence="3" type="ORF">BG011_004564</name>
</gene>
<evidence type="ECO:0000256" key="2">
    <source>
        <dbReference type="SAM" id="MobiDB-lite"/>
    </source>
</evidence>
<feature type="compositionally biased region" description="Polar residues" evidence="2">
    <location>
        <begin position="688"/>
        <end position="710"/>
    </location>
</feature>
<feature type="compositionally biased region" description="Polar residues" evidence="2">
    <location>
        <begin position="1359"/>
        <end position="1381"/>
    </location>
</feature>
<feature type="compositionally biased region" description="Polar residues" evidence="2">
    <location>
        <begin position="348"/>
        <end position="361"/>
    </location>
</feature>
<feature type="coiled-coil region" evidence="1">
    <location>
        <begin position="1285"/>
        <end position="1319"/>
    </location>
</feature>
<feature type="region of interest" description="Disordered" evidence="2">
    <location>
        <begin position="771"/>
        <end position="793"/>
    </location>
</feature>